<dbReference type="PATRIC" id="fig|1458461.3.peg.1136"/>
<name>X5MLB3_9HYPH</name>
<dbReference type="InterPro" id="IPR040978">
    <property type="entry name" value="Isocitrate_DH_TT1725_C"/>
</dbReference>
<evidence type="ECO:0000256" key="14">
    <source>
        <dbReference type="ARBA" id="ARBA00023554"/>
    </source>
</evidence>
<evidence type="ECO:0000256" key="13">
    <source>
        <dbReference type="ARBA" id="ARBA00023211"/>
    </source>
</evidence>
<evidence type="ECO:0000256" key="2">
    <source>
        <dbReference type="ARBA" id="ARBA00001946"/>
    </source>
</evidence>
<dbReference type="NCBIfam" id="NF006673">
    <property type="entry name" value="PRK09222.1"/>
    <property type="match status" value="1"/>
</dbReference>
<dbReference type="STRING" id="1458461.BN1012_Phect1136"/>
<evidence type="ECO:0000256" key="4">
    <source>
        <dbReference type="ARBA" id="ARBA00011738"/>
    </source>
</evidence>
<evidence type="ECO:0000313" key="22">
    <source>
        <dbReference type="Proteomes" id="UP000032160"/>
    </source>
</evidence>
<keyword evidence="10" id="KW-0460">Magnesium</keyword>
<dbReference type="InterPro" id="IPR024084">
    <property type="entry name" value="IsoPropMal-DH-like_dom"/>
</dbReference>
<dbReference type="SMART" id="SM01329">
    <property type="entry name" value="Iso_dh"/>
    <property type="match status" value="1"/>
</dbReference>
<sequence length="516" mass="54639">MTLNTALEHDFDELDADYVVAPETVTKRQPKLVPSALKAVALPGDGIGPEIMEATQRILVAGGARIDWTTCEAGASANAKGAASGLPGETLDEIAKAGLVLKGPLETGIGAGGKSANVTLRKHFELYANVRPARRLPGVITPYMDRNIDLVVVRENVEDLYAGIEHMQTPDVAQCLKLITRAGSTKIAEAAFALAKAEGRKRVTVASKANIMKLSEGLFKQACEDVAGKHPTIQSDHMIIDNLAHRLVMSPEDFDVICTTNMNGDIISDLTAGLVGGLGLAPSANLGARMAMFEAVHGSAPDIAGKGLANPTALLLAAIMMLRQGGKLAAAERIEQALYVTLEDGKDLTADMAGPRNEKAGSTSAFADRVISNLGQRSQHCPPAPKASLKLPKGKPQTTAVSAPTKRTDAGMDIFVEYGGSPTELAACLKAASAGLPFTLAMISNRGLKVYPGTVPMADFADHWRCRFASRAPQDDLPEQQMAELMARISKFARWCHVERLQMIDGTPGFSVAQGQ</sequence>
<feature type="region of interest" description="Disordered" evidence="19">
    <location>
        <begin position="376"/>
        <end position="404"/>
    </location>
</feature>
<dbReference type="RefSeq" id="WP_081826409.1">
    <property type="nucleotide sequence ID" value="NZ_HG966617.1"/>
</dbReference>
<evidence type="ECO:0000256" key="11">
    <source>
        <dbReference type="ARBA" id="ARBA00022857"/>
    </source>
</evidence>
<comment type="cofactor">
    <cofactor evidence="1">
        <name>Mn(2+)</name>
        <dbReference type="ChEBI" id="CHEBI:29035"/>
    </cofactor>
</comment>
<evidence type="ECO:0000313" key="21">
    <source>
        <dbReference type="EMBL" id="CDO59350.1"/>
    </source>
</evidence>
<dbReference type="GO" id="GO:0051287">
    <property type="term" value="F:NAD binding"/>
    <property type="evidence" value="ECO:0007669"/>
    <property type="project" value="InterPro"/>
</dbReference>
<keyword evidence="13" id="KW-0464">Manganese</keyword>
<evidence type="ECO:0000256" key="8">
    <source>
        <dbReference type="ARBA" id="ARBA00022532"/>
    </source>
</evidence>
<keyword evidence="8" id="KW-0816">Tricarboxylic acid cycle</keyword>
<dbReference type="OrthoDB" id="9767905at2"/>
<evidence type="ECO:0000256" key="17">
    <source>
        <dbReference type="ARBA" id="ARBA00031098"/>
    </source>
</evidence>
<evidence type="ECO:0000256" key="12">
    <source>
        <dbReference type="ARBA" id="ARBA00023002"/>
    </source>
</evidence>
<dbReference type="GO" id="GO:0006102">
    <property type="term" value="P:isocitrate metabolic process"/>
    <property type="evidence" value="ECO:0007669"/>
    <property type="project" value="TreeGrafter"/>
</dbReference>
<dbReference type="GO" id="GO:0006097">
    <property type="term" value="P:glyoxylate cycle"/>
    <property type="evidence" value="ECO:0007669"/>
    <property type="project" value="UniProtKB-KW"/>
</dbReference>
<accession>X5MLB3</accession>
<dbReference type="InterPro" id="IPR019818">
    <property type="entry name" value="IsoCit/isopropylmalate_DH_CS"/>
</dbReference>
<comment type="similarity">
    <text evidence="3">Belongs to the isocitrate and isopropylmalate dehydrogenases family.</text>
</comment>
<keyword evidence="22" id="KW-1185">Reference proteome</keyword>
<comment type="subunit">
    <text evidence="4">Homodimer.</text>
</comment>
<dbReference type="Gene3D" id="3.30.70.1570">
    <property type="match status" value="1"/>
</dbReference>
<dbReference type="Proteomes" id="UP000032160">
    <property type="component" value="Chromosome I"/>
</dbReference>
<evidence type="ECO:0000256" key="3">
    <source>
        <dbReference type="ARBA" id="ARBA00007769"/>
    </source>
</evidence>
<comment type="catalytic activity">
    <reaction evidence="14">
        <text>D-threo-isocitrate + NADP(+) = 2-oxoglutarate + CO2 + NADPH</text>
        <dbReference type="Rhea" id="RHEA:19629"/>
        <dbReference type="ChEBI" id="CHEBI:15562"/>
        <dbReference type="ChEBI" id="CHEBI:16526"/>
        <dbReference type="ChEBI" id="CHEBI:16810"/>
        <dbReference type="ChEBI" id="CHEBI:57783"/>
        <dbReference type="ChEBI" id="CHEBI:58349"/>
        <dbReference type="EC" id="1.1.1.42"/>
    </reaction>
</comment>
<dbReference type="GO" id="GO:0006099">
    <property type="term" value="P:tricarboxylic acid cycle"/>
    <property type="evidence" value="ECO:0007669"/>
    <property type="project" value="UniProtKB-KW"/>
</dbReference>
<dbReference type="Pfam" id="PF18324">
    <property type="entry name" value="Isocitrate_DH_C_bact"/>
    <property type="match status" value="1"/>
</dbReference>
<dbReference type="AlphaFoldDB" id="X5MLB3"/>
<dbReference type="KEGG" id="pect:BN1012_Phect1136"/>
<comment type="cofactor">
    <cofactor evidence="2">
        <name>Mg(2+)</name>
        <dbReference type="ChEBI" id="CHEBI:18420"/>
    </cofactor>
</comment>
<evidence type="ECO:0000256" key="9">
    <source>
        <dbReference type="ARBA" id="ARBA00022723"/>
    </source>
</evidence>
<dbReference type="EC" id="1.1.1.42" evidence="5"/>
<dbReference type="Gene3D" id="3.40.718.10">
    <property type="entry name" value="Isopropylmalate Dehydrogenase"/>
    <property type="match status" value="1"/>
</dbReference>
<evidence type="ECO:0000256" key="16">
    <source>
        <dbReference type="ARBA" id="ARBA00029990"/>
    </source>
</evidence>
<dbReference type="HOGENOM" id="CLU_031953_1_3_5"/>
<dbReference type="Pfam" id="PF00180">
    <property type="entry name" value="Iso_dh"/>
    <property type="match status" value="1"/>
</dbReference>
<evidence type="ECO:0000256" key="18">
    <source>
        <dbReference type="ARBA" id="ARBA00046127"/>
    </source>
</evidence>
<dbReference type="GO" id="GO:0004450">
    <property type="term" value="F:isocitrate dehydrogenase (NADP+) activity"/>
    <property type="evidence" value="ECO:0007669"/>
    <property type="project" value="UniProtKB-EC"/>
</dbReference>
<proteinExistence type="inferred from homology"/>
<dbReference type="PANTHER" id="PTHR11835">
    <property type="entry name" value="DECARBOXYLATING DEHYDROGENASES-ISOCITRATE, ISOPROPYLMALATE, TARTRATE"/>
    <property type="match status" value="1"/>
</dbReference>
<organism evidence="21 22">
    <name type="scientific">Candidatus Phaeomarinibacter ectocarpi</name>
    <dbReference type="NCBI Taxonomy" id="1458461"/>
    <lineage>
        <taxon>Bacteria</taxon>
        <taxon>Pseudomonadati</taxon>
        <taxon>Pseudomonadota</taxon>
        <taxon>Alphaproteobacteria</taxon>
        <taxon>Hyphomicrobiales</taxon>
        <taxon>Parvibaculaceae</taxon>
        <taxon>Candidatus Phaeomarinibacter</taxon>
    </lineage>
</organism>
<comment type="function">
    <text evidence="18">Catalyzes the oxidative decarboxylation of isocitrate to 2-oxoglutarate and carbon dioxide with the concomitant reduction of NADP(+).</text>
</comment>
<keyword evidence="7" id="KW-0329">Glyoxylate bypass</keyword>
<feature type="compositionally biased region" description="Low complexity" evidence="19">
    <location>
        <begin position="386"/>
        <end position="396"/>
    </location>
</feature>
<evidence type="ECO:0000256" key="19">
    <source>
        <dbReference type="SAM" id="MobiDB-lite"/>
    </source>
</evidence>
<dbReference type="PROSITE" id="PS00470">
    <property type="entry name" value="IDH_IMDH"/>
    <property type="match status" value="1"/>
</dbReference>
<dbReference type="InterPro" id="IPR046997">
    <property type="entry name" value="Isocitrate_DH_TT1725_C_sf"/>
</dbReference>
<keyword evidence="12 21" id="KW-0560">Oxidoreductase</keyword>
<evidence type="ECO:0000259" key="20">
    <source>
        <dbReference type="SMART" id="SM01329"/>
    </source>
</evidence>
<dbReference type="SUPFAM" id="SSF53659">
    <property type="entry name" value="Isocitrate/Isopropylmalate dehydrogenase-like"/>
    <property type="match status" value="1"/>
</dbReference>
<dbReference type="EMBL" id="HG966617">
    <property type="protein sequence ID" value="CDO59350.1"/>
    <property type="molecule type" value="Genomic_DNA"/>
</dbReference>
<feature type="domain" description="Isopropylmalate dehydrogenase-like" evidence="20">
    <location>
        <begin position="38"/>
        <end position="370"/>
    </location>
</feature>
<evidence type="ECO:0000256" key="5">
    <source>
        <dbReference type="ARBA" id="ARBA00013013"/>
    </source>
</evidence>
<keyword evidence="9" id="KW-0479">Metal-binding</keyword>
<gene>
    <name evidence="21" type="ORF">BN1012_Phect1136</name>
</gene>
<dbReference type="GO" id="GO:0000287">
    <property type="term" value="F:magnesium ion binding"/>
    <property type="evidence" value="ECO:0007669"/>
    <property type="project" value="InterPro"/>
</dbReference>
<evidence type="ECO:0000256" key="6">
    <source>
        <dbReference type="ARBA" id="ARBA00019562"/>
    </source>
</evidence>
<keyword evidence="11" id="KW-0521">NADP</keyword>
<dbReference type="GO" id="GO:0004449">
    <property type="term" value="F:isocitrate dehydrogenase (NAD+) activity"/>
    <property type="evidence" value="ECO:0007669"/>
    <property type="project" value="TreeGrafter"/>
</dbReference>
<reference evidence="21 22" key="1">
    <citation type="journal article" date="2014" name="Front. Genet.">
        <title>Genome and metabolic network of "Candidatus Phaeomarinobacter ectocarpi" Ec32, a new candidate genus of Alphaproteobacteria frequently associated with brown algae.</title>
        <authorList>
            <person name="Dittami S.M."/>
            <person name="Barbeyron T."/>
            <person name="Boyen C."/>
            <person name="Cambefort J."/>
            <person name="Collet G."/>
            <person name="Delage L."/>
            <person name="Gobet A."/>
            <person name="Groisillier A."/>
            <person name="Leblanc C."/>
            <person name="Michel G."/>
            <person name="Scornet D."/>
            <person name="Siegel A."/>
            <person name="Tapia J.E."/>
            <person name="Tonon T."/>
        </authorList>
    </citation>
    <scope>NUCLEOTIDE SEQUENCE [LARGE SCALE GENOMIC DNA]</scope>
    <source>
        <strain evidence="21 22">Ec32</strain>
    </source>
</reference>
<evidence type="ECO:0000256" key="10">
    <source>
        <dbReference type="ARBA" id="ARBA00022842"/>
    </source>
</evidence>
<protein>
    <recommendedName>
        <fullName evidence="6">Isocitrate dehydrogenase [NADP]</fullName>
        <ecNumber evidence="5">1.1.1.42</ecNumber>
    </recommendedName>
    <alternativeName>
        <fullName evidence="15">IDP</fullName>
    </alternativeName>
    <alternativeName>
        <fullName evidence="16">NADP(+)-specific ICDH</fullName>
    </alternativeName>
    <alternativeName>
        <fullName evidence="17">Oxalosuccinate decarboxylase</fullName>
    </alternativeName>
</protein>
<evidence type="ECO:0000256" key="1">
    <source>
        <dbReference type="ARBA" id="ARBA00001936"/>
    </source>
</evidence>
<evidence type="ECO:0000256" key="15">
    <source>
        <dbReference type="ARBA" id="ARBA00029765"/>
    </source>
</evidence>
<evidence type="ECO:0000256" key="7">
    <source>
        <dbReference type="ARBA" id="ARBA00022435"/>
    </source>
</evidence>
<dbReference type="PANTHER" id="PTHR11835:SF43">
    <property type="entry name" value="ISOPROPYLMALATE DEHYDROGENASE-LIKE DOMAIN-CONTAINING PROTEIN"/>
    <property type="match status" value="1"/>
</dbReference>